<comment type="caution">
    <text evidence="2">The sequence shown here is derived from an EMBL/GenBank/DDBJ whole genome shotgun (WGS) entry which is preliminary data.</text>
</comment>
<feature type="domain" description="Transposable element P transposase-like RNase H" evidence="1">
    <location>
        <begin position="160"/>
        <end position="292"/>
    </location>
</feature>
<dbReference type="Proteomes" id="UP001152888">
    <property type="component" value="Unassembled WGS sequence"/>
</dbReference>
<dbReference type="EMBL" id="CAKOFQ010006729">
    <property type="protein sequence ID" value="CAH1965968.1"/>
    <property type="molecule type" value="Genomic_DNA"/>
</dbReference>
<keyword evidence="3" id="KW-1185">Reference proteome</keyword>
<evidence type="ECO:0000259" key="1">
    <source>
        <dbReference type="Pfam" id="PF21787"/>
    </source>
</evidence>
<dbReference type="OrthoDB" id="10070386at2759"/>
<dbReference type="InterPro" id="IPR048365">
    <property type="entry name" value="TNP-like_RNaseH_N"/>
</dbReference>
<protein>
    <recommendedName>
        <fullName evidence="1">Transposable element P transposase-like RNase H domain-containing protein</fullName>
    </recommendedName>
</protein>
<name>A0A9P0K7R3_ACAOB</name>
<dbReference type="Pfam" id="PF21787">
    <property type="entry name" value="TNP-like_RNaseH_N"/>
    <property type="match status" value="1"/>
</dbReference>
<proteinExistence type="predicted"/>
<accession>A0A9P0K7R3</accession>
<gene>
    <name evidence="2" type="ORF">ACAOBT_LOCUS6602</name>
</gene>
<sequence length="360" mass="41129">MKNPTEQTLAIGEVVEEPKNGDHADDGNILAAGPSNVTQKLGFLESSEPSNICNLRVRRSPVYFGDFKISDLNNVQRRKRFWKTAHETVHKFQKINKYNQCKIRSQRNKIKSLNSLVDELPKEKRISAAQSIVLKDTTMLEKYLEKMFYHTLAHFQNDGTPGYSAEALRAIKIKVDVDKQKGKQLVGALMMDEMYIRQHLHWTGSRLVDYINIGVAMQSSEEIPKATKALVFMVVCINSRWKVPIAYFLVESSSVEEKATFARGCLLQLESTGMLIKSLTFDDACHMIKLVRNTLGDYGVLKDGGGNEIRWEYFKQLVNLQEDTGLHCATKLRRRHLNYYKEKMRVKSAVQTFSSSGHNF</sequence>
<reference evidence="2" key="1">
    <citation type="submission" date="2022-03" db="EMBL/GenBank/DDBJ databases">
        <authorList>
            <person name="Sayadi A."/>
        </authorList>
    </citation>
    <scope>NUCLEOTIDE SEQUENCE</scope>
</reference>
<evidence type="ECO:0000313" key="3">
    <source>
        <dbReference type="Proteomes" id="UP001152888"/>
    </source>
</evidence>
<dbReference type="AlphaFoldDB" id="A0A9P0K7R3"/>
<evidence type="ECO:0000313" key="2">
    <source>
        <dbReference type="EMBL" id="CAH1965968.1"/>
    </source>
</evidence>
<organism evidence="2 3">
    <name type="scientific">Acanthoscelides obtectus</name>
    <name type="common">Bean weevil</name>
    <name type="synonym">Bruchus obtectus</name>
    <dbReference type="NCBI Taxonomy" id="200917"/>
    <lineage>
        <taxon>Eukaryota</taxon>
        <taxon>Metazoa</taxon>
        <taxon>Ecdysozoa</taxon>
        <taxon>Arthropoda</taxon>
        <taxon>Hexapoda</taxon>
        <taxon>Insecta</taxon>
        <taxon>Pterygota</taxon>
        <taxon>Neoptera</taxon>
        <taxon>Endopterygota</taxon>
        <taxon>Coleoptera</taxon>
        <taxon>Polyphaga</taxon>
        <taxon>Cucujiformia</taxon>
        <taxon>Chrysomeloidea</taxon>
        <taxon>Chrysomelidae</taxon>
        <taxon>Bruchinae</taxon>
        <taxon>Bruchini</taxon>
        <taxon>Acanthoscelides</taxon>
    </lineage>
</organism>